<dbReference type="Pfam" id="PF01746">
    <property type="entry name" value="tRNA_m1G_MT"/>
    <property type="match status" value="1"/>
</dbReference>
<dbReference type="EMBL" id="FRAW01000003">
    <property type="protein sequence ID" value="SHK24107.1"/>
    <property type="molecule type" value="Genomic_DNA"/>
</dbReference>
<evidence type="ECO:0000256" key="4">
    <source>
        <dbReference type="ARBA" id="ARBA00011738"/>
    </source>
</evidence>
<evidence type="ECO:0000256" key="3">
    <source>
        <dbReference type="ARBA" id="ARBA00007630"/>
    </source>
</evidence>
<evidence type="ECO:0000256" key="15">
    <source>
        <dbReference type="HAMAP-Rule" id="MF_00605"/>
    </source>
</evidence>
<accession>A0A1T4LV44</accession>
<dbReference type="NCBIfam" id="TIGR00088">
    <property type="entry name" value="trmD"/>
    <property type="match status" value="1"/>
</dbReference>
<reference evidence="21" key="2">
    <citation type="submission" date="2016-11" db="EMBL/GenBank/DDBJ databases">
        <authorList>
            <person name="Varghese N."/>
            <person name="Submissions S."/>
        </authorList>
    </citation>
    <scope>NUCLEOTIDE SEQUENCE [LARGE SCALE GENOMIC DNA]</scope>
    <source>
        <strain evidence="21">UWOS</strain>
    </source>
</reference>
<dbReference type="STRING" id="28122.SAMN02745108_01027"/>
<dbReference type="HAMAP" id="MF_00605">
    <property type="entry name" value="TrmD"/>
    <property type="match status" value="1"/>
</dbReference>
<evidence type="ECO:0000256" key="1">
    <source>
        <dbReference type="ARBA" id="ARBA00002634"/>
    </source>
</evidence>
<dbReference type="InterPro" id="IPR023148">
    <property type="entry name" value="tRNA_m1G_MeTrfase_C_sf"/>
</dbReference>
<evidence type="ECO:0000256" key="16">
    <source>
        <dbReference type="PIRSR" id="PIRSR000386-1"/>
    </source>
</evidence>
<keyword evidence="8 15" id="KW-0489">Methyltransferase</keyword>
<evidence type="ECO:0000256" key="17">
    <source>
        <dbReference type="RuleBase" id="RU003464"/>
    </source>
</evidence>
<comment type="subcellular location">
    <subcellularLocation>
        <location evidence="2 15 17">Cytoplasm</location>
    </subcellularLocation>
</comment>
<keyword evidence="10 15" id="KW-0949">S-adenosyl-L-methionine</keyword>
<proteinExistence type="inferred from homology"/>
<evidence type="ECO:0000313" key="21">
    <source>
        <dbReference type="Proteomes" id="UP000184275"/>
    </source>
</evidence>
<dbReference type="SUPFAM" id="SSF75217">
    <property type="entry name" value="alpha/beta knot"/>
    <property type="match status" value="1"/>
</dbReference>
<evidence type="ECO:0000256" key="6">
    <source>
        <dbReference type="ARBA" id="ARBA00014679"/>
    </source>
</evidence>
<comment type="catalytic activity">
    <reaction evidence="14 15 17">
        <text>guanosine(37) in tRNA + S-adenosyl-L-methionine = N(1)-methylguanosine(37) in tRNA + S-adenosyl-L-homocysteine + H(+)</text>
        <dbReference type="Rhea" id="RHEA:36899"/>
        <dbReference type="Rhea" id="RHEA-COMP:10145"/>
        <dbReference type="Rhea" id="RHEA-COMP:10147"/>
        <dbReference type="ChEBI" id="CHEBI:15378"/>
        <dbReference type="ChEBI" id="CHEBI:57856"/>
        <dbReference type="ChEBI" id="CHEBI:59789"/>
        <dbReference type="ChEBI" id="CHEBI:73542"/>
        <dbReference type="ChEBI" id="CHEBI:74269"/>
        <dbReference type="EC" id="2.1.1.228"/>
    </reaction>
</comment>
<dbReference type="Gene3D" id="3.40.1280.10">
    <property type="match status" value="1"/>
</dbReference>
<evidence type="ECO:0000256" key="2">
    <source>
        <dbReference type="ARBA" id="ARBA00004496"/>
    </source>
</evidence>
<dbReference type="InterPro" id="IPR029026">
    <property type="entry name" value="tRNA_m1G_MTases_N"/>
</dbReference>
<evidence type="ECO:0000256" key="5">
    <source>
        <dbReference type="ARBA" id="ARBA00012807"/>
    </source>
</evidence>
<protein>
    <recommendedName>
        <fullName evidence="6 15">tRNA (guanine-N(1)-)-methyltransferase</fullName>
        <ecNumber evidence="5 15">2.1.1.228</ecNumber>
    </recommendedName>
    <alternativeName>
        <fullName evidence="12 15">M1G-methyltransferase</fullName>
    </alternativeName>
    <alternativeName>
        <fullName evidence="13 15">tRNA [GM37] methyltransferase</fullName>
    </alternativeName>
</protein>
<dbReference type="PIRSF" id="PIRSF000386">
    <property type="entry name" value="tRNA_mtase"/>
    <property type="match status" value="1"/>
</dbReference>
<dbReference type="CDD" id="cd18080">
    <property type="entry name" value="TrmD-like"/>
    <property type="match status" value="1"/>
</dbReference>
<dbReference type="EC" id="2.1.1.228" evidence="5 15"/>
<keyword evidence="9 15" id="KW-0808">Transferase</keyword>
<dbReference type="Gene3D" id="1.10.1270.20">
    <property type="entry name" value="tRNA(m1g37)methyltransferase, domain 2"/>
    <property type="match status" value="1"/>
</dbReference>
<organism evidence="19 21">
    <name type="scientific">Fibrobacter intestinalis</name>
    <dbReference type="NCBI Taxonomy" id="28122"/>
    <lineage>
        <taxon>Bacteria</taxon>
        <taxon>Pseudomonadati</taxon>
        <taxon>Fibrobacterota</taxon>
        <taxon>Fibrobacteria</taxon>
        <taxon>Fibrobacterales</taxon>
        <taxon>Fibrobacteraceae</taxon>
        <taxon>Fibrobacter</taxon>
    </lineage>
</organism>
<gene>
    <name evidence="15" type="primary">trmD</name>
    <name evidence="20" type="ORF">SAMN02745108_01027</name>
    <name evidence="19" type="ORF">SAMN05720469_10311</name>
</gene>
<dbReference type="RefSeq" id="WP_073302294.1">
    <property type="nucleotide sequence ID" value="NZ_FRAW01000003.1"/>
</dbReference>
<evidence type="ECO:0000256" key="14">
    <source>
        <dbReference type="ARBA" id="ARBA00047783"/>
    </source>
</evidence>
<dbReference type="AlphaFoldDB" id="A0A1M6QVM2"/>
<name>A0A1M6QVM2_9BACT</name>
<evidence type="ECO:0000256" key="10">
    <source>
        <dbReference type="ARBA" id="ARBA00022691"/>
    </source>
</evidence>
<reference evidence="20 22" key="3">
    <citation type="submission" date="2017-02" db="EMBL/GenBank/DDBJ databases">
        <authorList>
            <person name="Peterson S.W."/>
        </authorList>
    </citation>
    <scope>NUCLEOTIDE SEQUENCE [LARGE SCALE GENOMIC DNA]</scope>
    <source>
        <strain evidence="20 22">ATCC 43854</strain>
    </source>
</reference>
<reference evidence="19" key="1">
    <citation type="submission" date="2016-11" db="EMBL/GenBank/DDBJ databases">
        <authorList>
            <person name="Jaros S."/>
            <person name="Januszkiewicz K."/>
            <person name="Wedrychowicz H."/>
        </authorList>
    </citation>
    <scope>NUCLEOTIDE SEQUENCE [LARGE SCALE GENOMIC DNA]</scope>
    <source>
        <strain evidence="19">UWOS</strain>
    </source>
</reference>
<comment type="function">
    <text evidence="1 15 17">Specifically methylates guanosine-37 in various tRNAs.</text>
</comment>
<feature type="binding site" evidence="15 16">
    <location>
        <position position="111"/>
    </location>
    <ligand>
        <name>S-adenosyl-L-methionine</name>
        <dbReference type="ChEBI" id="CHEBI:59789"/>
    </ligand>
</feature>
<feature type="binding site" evidence="15 16">
    <location>
        <begin position="131"/>
        <end position="136"/>
    </location>
    <ligand>
        <name>S-adenosyl-L-methionine</name>
        <dbReference type="ChEBI" id="CHEBI:59789"/>
    </ligand>
</feature>
<evidence type="ECO:0000256" key="7">
    <source>
        <dbReference type="ARBA" id="ARBA00022490"/>
    </source>
</evidence>
<comment type="subunit">
    <text evidence="4 15 17">Homodimer.</text>
</comment>
<evidence type="ECO:0000256" key="13">
    <source>
        <dbReference type="ARBA" id="ARBA00033392"/>
    </source>
</evidence>
<sequence length="234" mass="26168">MKIDCITIFPEMFSPLEHSIVGRAQKNGLFSFHPIYLRDFAINDYGQVDDSPYGGEPGMVLRPEPLAAAIRSTRVKEDGGKVIYLTADGVPFTHQMAAALSQEEHLTLVCGHYKGIDERIRENYVDMEISIGDFVVSGGEIPAMLLIDAVVRLLPGALGHKESGETDSFAQGPLGWPVYTRPEVFEGKSVPEVLLSGHHKRISEWRRAKSLKRTQERRPDIYEKLQIDTKFGTQ</sequence>
<evidence type="ECO:0000256" key="8">
    <source>
        <dbReference type="ARBA" id="ARBA00022603"/>
    </source>
</evidence>
<dbReference type="NCBIfam" id="NF000648">
    <property type="entry name" value="PRK00026.1"/>
    <property type="match status" value="1"/>
</dbReference>
<dbReference type="Proteomes" id="UP000190449">
    <property type="component" value="Unassembled WGS sequence"/>
</dbReference>
<dbReference type="InterPro" id="IPR002649">
    <property type="entry name" value="tRNA_m1G_MeTrfase_TrmD"/>
</dbReference>
<dbReference type="GO" id="GO:0052906">
    <property type="term" value="F:tRNA (guanine(37)-N1)-methyltransferase activity"/>
    <property type="evidence" value="ECO:0007669"/>
    <property type="project" value="UniProtKB-UniRule"/>
</dbReference>
<keyword evidence="11 15" id="KW-0819">tRNA processing</keyword>
<dbReference type="FunFam" id="3.40.1280.10:FF:000001">
    <property type="entry name" value="tRNA (guanine-N(1)-)-methyltransferase"/>
    <property type="match status" value="1"/>
</dbReference>
<evidence type="ECO:0000256" key="9">
    <source>
        <dbReference type="ARBA" id="ARBA00022679"/>
    </source>
</evidence>
<dbReference type="GO" id="GO:0002939">
    <property type="term" value="P:tRNA N1-guanine methylation"/>
    <property type="evidence" value="ECO:0007669"/>
    <property type="project" value="TreeGrafter"/>
</dbReference>
<evidence type="ECO:0000259" key="18">
    <source>
        <dbReference type="Pfam" id="PF01746"/>
    </source>
</evidence>
<evidence type="ECO:0000256" key="12">
    <source>
        <dbReference type="ARBA" id="ARBA00029736"/>
    </source>
</evidence>
<dbReference type="PANTHER" id="PTHR46417">
    <property type="entry name" value="TRNA (GUANINE-N(1)-)-METHYLTRANSFERASE"/>
    <property type="match status" value="1"/>
</dbReference>
<evidence type="ECO:0000313" key="20">
    <source>
        <dbReference type="EMBL" id="SJZ58368.1"/>
    </source>
</evidence>
<accession>A0A1M6QVM2</accession>
<dbReference type="PANTHER" id="PTHR46417:SF1">
    <property type="entry name" value="TRNA (GUANINE-N(1)-)-METHYLTRANSFERASE"/>
    <property type="match status" value="1"/>
</dbReference>
<dbReference type="EMBL" id="FUWU01000013">
    <property type="protein sequence ID" value="SJZ58368.1"/>
    <property type="molecule type" value="Genomic_DNA"/>
</dbReference>
<evidence type="ECO:0000256" key="11">
    <source>
        <dbReference type="ARBA" id="ARBA00022694"/>
    </source>
</evidence>
<dbReference type="InterPro" id="IPR016009">
    <property type="entry name" value="tRNA_MeTrfase_TRMD/TRM10"/>
</dbReference>
<evidence type="ECO:0000313" key="19">
    <source>
        <dbReference type="EMBL" id="SHK24107.1"/>
    </source>
</evidence>
<feature type="domain" description="tRNA methyltransferase TRMD/TRM10-type" evidence="18">
    <location>
        <begin position="1"/>
        <end position="224"/>
    </location>
</feature>
<comment type="similarity">
    <text evidence="3 15 17">Belongs to the RNA methyltransferase TrmD family.</text>
</comment>
<keyword evidence="7 15" id="KW-0963">Cytoplasm</keyword>
<evidence type="ECO:0000313" key="22">
    <source>
        <dbReference type="Proteomes" id="UP000190449"/>
    </source>
</evidence>
<dbReference type="InterPro" id="IPR029028">
    <property type="entry name" value="Alpha/beta_knot_MTases"/>
</dbReference>
<dbReference type="Proteomes" id="UP000184275">
    <property type="component" value="Unassembled WGS sequence"/>
</dbReference>
<dbReference type="GO" id="GO:0005829">
    <property type="term" value="C:cytosol"/>
    <property type="evidence" value="ECO:0007669"/>
    <property type="project" value="TreeGrafter"/>
</dbReference>
<keyword evidence="21" id="KW-1185">Reference proteome</keyword>